<accession>A0A0E9Q809</accession>
<name>A0A0E9Q809_ANGAN</name>
<reference evidence="1" key="1">
    <citation type="submission" date="2014-11" db="EMBL/GenBank/DDBJ databases">
        <authorList>
            <person name="Amaro Gonzalez C."/>
        </authorList>
    </citation>
    <scope>NUCLEOTIDE SEQUENCE</scope>
</reference>
<reference evidence="1" key="2">
    <citation type="journal article" date="2015" name="Fish Shellfish Immunol.">
        <title>Early steps in the European eel (Anguilla anguilla)-Vibrio vulnificus interaction in the gills: Role of the RtxA13 toxin.</title>
        <authorList>
            <person name="Callol A."/>
            <person name="Pajuelo D."/>
            <person name="Ebbesson L."/>
            <person name="Teles M."/>
            <person name="MacKenzie S."/>
            <person name="Amaro C."/>
        </authorList>
    </citation>
    <scope>NUCLEOTIDE SEQUENCE</scope>
</reference>
<dbReference type="EMBL" id="GBXM01095905">
    <property type="protein sequence ID" value="JAH12672.1"/>
    <property type="molecule type" value="Transcribed_RNA"/>
</dbReference>
<proteinExistence type="predicted"/>
<organism evidence="1">
    <name type="scientific">Anguilla anguilla</name>
    <name type="common">European freshwater eel</name>
    <name type="synonym">Muraena anguilla</name>
    <dbReference type="NCBI Taxonomy" id="7936"/>
    <lineage>
        <taxon>Eukaryota</taxon>
        <taxon>Metazoa</taxon>
        <taxon>Chordata</taxon>
        <taxon>Craniata</taxon>
        <taxon>Vertebrata</taxon>
        <taxon>Euteleostomi</taxon>
        <taxon>Actinopterygii</taxon>
        <taxon>Neopterygii</taxon>
        <taxon>Teleostei</taxon>
        <taxon>Anguilliformes</taxon>
        <taxon>Anguillidae</taxon>
        <taxon>Anguilla</taxon>
    </lineage>
</organism>
<evidence type="ECO:0000313" key="1">
    <source>
        <dbReference type="EMBL" id="JAH12672.1"/>
    </source>
</evidence>
<dbReference type="AlphaFoldDB" id="A0A0E9Q809"/>
<protein>
    <submittedName>
        <fullName evidence="1">Uncharacterized protein</fullName>
    </submittedName>
</protein>
<sequence>MFLSGHTHCTHTPATVLSPSSLKHEIKWS</sequence>